<dbReference type="AlphaFoldDB" id="A0A3S0X876"/>
<dbReference type="Pfam" id="PF03795">
    <property type="entry name" value="YCII"/>
    <property type="match status" value="1"/>
</dbReference>
<dbReference type="SUPFAM" id="SSF54909">
    <property type="entry name" value="Dimeric alpha+beta barrel"/>
    <property type="match status" value="1"/>
</dbReference>
<evidence type="ECO:0000256" key="1">
    <source>
        <dbReference type="ARBA" id="ARBA00007689"/>
    </source>
</evidence>
<evidence type="ECO:0000313" key="4">
    <source>
        <dbReference type="Proteomes" id="UP000274909"/>
    </source>
</evidence>
<evidence type="ECO:0000313" key="3">
    <source>
        <dbReference type="EMBL" id="RUQ97684.1"/>
    </source>
</evidence>
<feature type="domain" description="YCII-related" evidence="2">
    <location>
        <begin position="26"/>
        <end position="93"/>
    </location>
</feature>
<gene>
    <name evidence="3" type="ORF">ELQ94_15785</name>
</gene>
<evidence type="ECO:0000259" key="2">
    <source>
        <dbReference type="Pfam" id="PF03795"/>
    </source>
</evidence>
<dbReference type="InterPro" id="IPR011008">
    <property type="entry name" value="Dimeric_a/b-barrel"/>
</dbReference>
<organism evidence="3 4">
    <name type="scientific">Labedella endophytica</name>
    <dbReference type="NCBI Taxonomy" id="1523160"/>
    <lineage>
        <taxon>Bacteria</taxon>
        <taxon>Bacillati</taxon>
        <taxon>Actinomycetota</taxon>
        <taxon>Actinomycetes</taxon>
        <taxon>Micrococcales</taxon>
        <taxon>Microbacteriaceae</taxon>
        <taxon>Labedella</taxon>
    </lineage>
</organism>
<dbReference type="Proteomes" id="UP000274909">
    <property type="component" value="Unassembled WGS sequence"/>
</dbReference>
<dbReference type="OrthoDB" id="3212458at2"/>
<dbReference type="Gene3D" id="3.30.70.1060">
    <property type="entry name" value="Dimeric alpha+beta barrel"/>
    <property type="match status" value="1"/>
</dbReference>
<keyword evidence="4" id="KW-1185">Reference proteome</keyword>
<sequence length="115" mass="12324">MTHYLISFPSEAMVLSEEDFAIVVDTSHDVVREMRDAGVLVFAGGIDEGTPPVRVGADNAVSTGTYPQTVGLTGGFTVIDVATREEAVQWAARVAAGCRCTQELRAFHPDDLSRP</sequence>
<comment type="similarity">
    <text evidence="1">Belongs to the YciI family.</text>
</comment>
<dbReference type="EMBL" id="RZGZ01000005">
    <property type="protein sequence ID" value="RUQ97684.1"/>
    <property type="molecule type" value="Genomic_DNA"/>
</dbReference>
<accession>A0A3S0X876</accession>
<proteinExistence type="inferred from homology"/>
<dbReference type="InterPro" id="IPR005545">
    <property type="entry name" value="YCII"/>
</dbReference>
<comment type="caution">
    <text evidence="3">The sequence shown here is derived from an EMBL/GenBank/DDBJ whole genome shotgun (WGS) entry which is preliminary data.</text>
</comment>
<protein>
    <submittedName>
        <fullName evidence="3">Transcription initiation protein</fullName>
    </submittedName>
</protein>
<name>A0A3S0X876_9MICO</name>
<reference evidence="3 4" key="1">
    <citation type="submission" date="2018-12" db="EMBL/GenBank/DDBJ databases">
        <authorList>
            <person name="Li F."/>
        </authorList>
    </citation>
    <scope>NUCLEOTIDE SEQUENCE [LARGE SCALE GENOMIC DNA]</scope>
    <source>
        <strain evidence="3 4">EGI 6500705</strain>
    </source>
</reference>